<dbReference type="KEGG" id="bcir:C2I06_18275"/>
<dbReference type="Gene3D" id="1.10.3480.10">
    <property type="entry name" value="TorD-like"/>
    <property type="match status" value="1"/>
</dbReference>
<proteinExistence type="predicted"/>
<accession>A0A268F7B1</accession>
<dbReference type="RefSeq" id="WP_095333296.1">
    <property type="nucleotide sequence ID" value="NZ_CP026031.1"/>
</dbReference>
<dbReference type="InterPro" id="IPR036411">
    <property type="entry name" value="TorD-like_sf"/>
</dbReference>
<dbReference type="SUPFAM" id="SSF89155">
    <property type="entry name" value="TorD-like"/>
    <property type="match status" value="1"/>
</dbReference>
<dbReference type="EMBL" id="NPBQ01000128">
    <property type="protein sequence ID" value="PAD81280.1"/>
    <property type="molecule type" value="Genomic_DNA"/>
</dbReference>
<dbReference type="NCBIfam" id="TIGR00684">
    <property type="entry name" value="narJ"/>
    <property type="match status" value="1"/>
</dbReference>
<comment type="caution">
    <text evidence="1">The sequence shown here is derived from an EMBL/GenBank/DDBJ whole genome shotgun (WGS) entry which is preliminary data.</text>
</comment>
<dbReference type="AlphaFoldDB" id="A0A268F7B1"/>
<dbReference type="PANTHER" id="PTHR43680:SF2">
    <property type="entry name" value="NITRATE REDUCTASE MOLYBDENUM COFACTOR ASSEMBLY CHAPERONE NARJ"/>
    <property type="match status" value="1"/>
</dbReference>
<dbReference type="GO" id="GO:0016530">
    <property type="term" value="F:metallochaperone activity"/>
    <property type="evidence" value="ECO:0007669"/>
    <property type="project" value="TreeGrafter"/>
</dbReference>
<dbReference type="InterPro" id="IPR020945">
    <property type="entry name" value="DMSO/NO3_reduct_chaperone"/>
</dbReference>
<name>A0A268F7B1_NIACI</name>
<dbReference type="GO" id="GO:0051131">
    <property type="term" value="P:chaperone-mediated protein complex assembly"/>
    <property type="evidence" value="ECO:0007669"/>
    <property type="project" value="InterPro"/>
</dbReference>
<dbReference type="PANTHER" id="PTHR43680">
    <property type="entry name" value="NITRATE REDUCTASE MOLYBDENUM COFACTOR ASSEMBLY CHAPERONE"/>
    <property type="match status" value="1"/>
</dbReference>
<evidence type="ECO:0000313" key="1">
    <source>
        <dbReference type="EMBL" id="PAD81280.1"/>
    </source>
</evidence>
<evidence type="ECO:0000313" key="2">
    <source>
        <dbReference type="Proteomes" id="UP000216961"/>
    </source>
</evidence>
<dbReference type="Proteomes" id="UP000216961">
    <property type="component" value="Unassembled WGS sequence"/>
</dbReference>
<dbReference type="GO" id="GO:0051082">
    <property type="term" value="F:unfolded protein binding"/>
    <property type="evidence" value="ECO:0007669"/>
    <property type="project" value="InterPro"/>
</dbReference>
<dbReference type="GO" id="GO:0042128">
    <property type="term" value="P:nitrate assimilation"/>
    <property type="evidence" value="ECO:0007669"/>
    <property type="project" value="TreeGrafter"/>
</dbReference>
<reference evidence="1 2" key="1">
    <citation type="submission" date="2017-07" db="EMBL/GenBank/DDBJ databases">
        <title>Isolation and whole genome analysis of endospore-forming bacteria from heroin.</title>
        <authorList>
            <person name="Kalinowski J."/>
            <person name="Ahrens B."/>
            <person name="Al-Dilaimi A."/>
            <person name="Winkler A."/>
            <person name="Wibberg D."/>
            <person name="Schleenbecker U."/>
            <person name="Ruckert C."/>
            <person name="Wolfel R."/>
            <person name="Grass G."/>
        </authorList>
    </citation>
    <scope>NUCLEOTIDE SEQUENCE [LARGE SCALE GENOMIC DNA]</scope>
    <source>
        <strain evidence="1 2">7521-2</strain>
    </source>
</reference>
<gene>
    <name evidence="1" type="primary">narJ</name>
    <name evidence="1" type="ORF">CHH57_20660</name>
</gene>
<sequence length="205" mass="24379">MKQTELYQMLAFLLRYPNEEFRQILLGLTAEIQEVGDTRIRQKLFQFIELVEQTPLDDWINHYVSQFDFDRKTNLYVTYFKNGEQKERGLELLKLKKFYQAAGFDIVETELPDYIPLMLEFSAQVSADIRQELWKMHEQAIWEIRETLLSIKSFYGLLFDVLIQLFEQDGLEHHLTAEKQTPIPNLEDQAILAKMRDQLIKNQLG</sequence>
<organism evidence="1 2">
    <name type="scientific">Niallia circulans</name>
    <name type="common">Bacillus circulans</name>
    <dbReference type="NCBI Taxonomy" id="1397"/>
    <lineage>
        <taxon>Bacteria</taxon>
        <taxon>Bacillati</taxon>
        <taxon>Bacillota</taxon>
        <taxon>Bacilli</taxon>
        <taxon>Bacillales</taxon>
        <taxon>Bacillaceae</taxon>
        <taxon>Niallia</taxon>
    </lineage>
</organism>
<dbReference type="Pfam" id="PF02613">
    <property type="entry name" value="Nitrate_red_del"/>
    <property type="match status" value="1"/>
</dbReference>
<dbReference type="InterPro" id="IPR003765">
    <property type="entry name" value="NO3_reductase_chaperone_NarJ"/>
</dbReference>
<protein>
    <submittedName>
        <fullName evidence="1">Nitrate reductase molybdenum cofactor assembly chaperone</fullName>
    </submittedName>
</protein>